<reference evidence="2 3" key="1">
    <citation type="journal article" date="2012" name="Science">
        <title>The Paleozoic origin of enzymatic lignin decomposition reconstructed from 31 fungal genomes.</title>
        <authorList>
            <person name="Floudas D."/>
            <person name="Binder M."/>
            <person name="Riley R."/>
            <person name="Barry K."/>
            <person name="Blanchette R.A."/>
            <person name="Henrissat B."/>
            <person name="Martinez A.T."/>
            <person name="Otillar R."/>
            <person name="Spatafora J.W."/>
            <person name="Yadav J.S."/>
            <person name="Aerts A."/>
            <person name="Benoit I."/>
            <person name="Boyd A."/>
            <person name="Carlson A."/>
            <person name="Copeland A."/>
            <person name="Coutinho P.M."/>
            <person name="de Vries R.P."/>
            <person name="Ferreira P."/>
            <person name="Findley K."/>
            <person name="Foster B."/>
            <person name="Gaskell J."/>
            <person name="Glotzer D."/>
            <person name="Gorecki P."/>
            <person name="Heitman J."/>
            <person name="Hesse C."/>
            <person name="Hori C."/>
            <person name="Igarashi K."/>
            <person name="Jurgens J.A."/>
            <person name="Kallen N."/>
            <person name="Kersten P."/>
            <person name="Kohler A."/>
            <person name="Kuees U."/>
            <person name="Kumar T.K.A."/>
            <person name="Kuo A."/>
            <person name="LaButti K."/>
            <person name="Larrondo L.F."/>
            <person name="Lindquist E."/>
            <person name="Ling A."/>
            <person name="Lombard V."/>
            <person name="Lucas S."/>
            <person name="Lundell T."/>
            <person name="Martin R."/>
            <person name="McLaughlin D.J."/>
            <person name="Morgenstern I."/>
            <person name="Morin E."/>
            <person name="Murat C."/>
            <person name="Nagy L.G."/>
            <person name="Nolan M."/>
            <person name="Ohm R.A."/>
            <person name="Patyshakuliyeva A."/>
            <person name="Rokas A."/>
            <person name="Ruiz-Duenas F.J."/>
            <person name="Sabat G."/>
            <person name="Salamov A."/>
            <person name="Samejima M."/>
            <person name="Schmutz J."/>
            <person name="Slot J.C."/>
            <person name="St John F."/>
            <person name="Stenlid J."/>
            <person name="Sun H."/>
            <person name="Sun S."/>
            <person name="Syed K."/>
            <person name="Tsang A."/>
            <person name="Wiebenga A."/>
            <person name="Young D."/>
            <person name="Pisabarro A."/>
            <person name="Eastwood D.C."/>
            <person name="Martin F."/>
            <person name="Cullen D."/>
            <person name="Grigoriev I.V."/>
            <person name="Hibbett D.S."/>
        </authorList>
    </citation>
    <scope>NUCLEOTIDE SEQUENCE [LARGE SCALE GENOMIC DNA]</scope>
    <source>
        <strain evidence="2 3">ATCC 11539</strain>
    </source>
</reference>
<dbReference type="Pfam" id="PF25499">
    <property type="entry name" value="Beta-prop_pof12"/>
    <property type="match status" value="1"/>
</dbReference>
<dbReference type="GO" id="GO:0005737">
    <property type="term" value="C:cytoplasm"/>
    <property type="evidence" value="ECO:0007669"/>
    <property type="project" value="TreeGrafter"/>
</dbReference>
<dbReference type="Proteomes" id="UP000030669">
    <property type="component" value="Unassembled WGS sequence"/>
</dbReference>
<dbReference type="Pfam" id="PF12937">
    <property type="entry name" value="F-box-like"/>
    <property type="match status" value="1"/>
</dbReference>
<dbReference type="SMART" id="SM00256">
    <property type="entry name" value="FBOX"/>
    <property type="match status" value="1"/>
</dbReference>
<sequence length="551" mass="58671">MSKRPLSPGVLPAAKCRHTASSSQARSTVAPTFDSALYDEVILQIFSHLSSADLCAIQRTNRNWARLALDNQLWKALYLAEYGRARLRGGRGFIGRADGREVRPLPGRAKEKAQAEDGKDWKWMFRISTNWRKGRCSIEQIDESVQRPVPILPPSPVDTPVRSTHVILAGNLTIAASSRPSPAPSVLVLSGNEQVALTAGSSQSNNPAYVTTLALDQSPPASVSPQTSRLACFLSSGEFSVFALHHHKPSASAKLFTYIPARPHARTSPIIQAAYHHPLLITLSESFHLSLYDLSTPGKVTLTQTLTSFTSYPPSSLVLSAPAPGTYKLVLAYAVHVYPAHWSVGATELVIAGAGMAVASTRTARAIDVPGGWIDEEKVRGMRAQWARKVARVADTQTDGKWVVLAPGDAGFSAPSAPSGEANEDAILSGTQYTSSGLYTASTLQLYRLSLPSSGTPRLTFVRSLHGQVGPVAALALADGRCVSLGVNGSIWVWDLEAGTGAEVAGGVDLLAGEAEVATQVRAGTRGAVVFDERRIVSAGVGGVQVRRFDI</sequence>
<dbReference type="AlphaFoldDB" id="S7QBM0"/>
<dbReference type="GO" id="GO:0019005">
    <property type="term" value="C:SCF ubiquitin ligase complex"/>
    <property type="evidence" value="ECO:0007669"/>
    <property type="project" value="TreeGrafter"/>
</dbReference>
<dbReference type="Gene3D" id="1.20.1280.50">
    <property type="match status" value="1"/>
</dbReference>
<dbReference type="InterPro" id="IPR036322">
    <property type="entry name" value="WD40_repeat_dom_sf"/>
</dbReference>
<dbReference type="OrthoDB" id="3219396at2759"/>
<evidence type="ECO:0000313" key="2">
    <source>
        <dbReference type="EMBL" id="EPQ57361.1"/>
    </source>
</evidence>
<dbReference type="EMBL" id="KB469299">
    <property type="protein sequence ID" value="EPQ57361.1"/>
    <property type="molecule type" value="Genomic_DNA"/>
</dbReference>
<accession>S7QBM0</accession>
<dbReference type="KEGG" id="gtr:GLOTRDRAFT_74099"/>
<evidence type="ECO:0000313" key="3">
    <source>
        <dbReference type="Proteomes" id="UP000030669"/>
    </source>
</evidence>
<dbReference type="SUPFAM" id="SSF50998">
    <property type="entry name" value="Quinoprotein alcohol dehydrogenase-like"/>
    <property type="match status" value="1"/>
</dbReference>
<keyword evidence="3" id="KW-1185">Reference proteome</keyword>
<dbReference type="InterPro" id="IPR036047">
    <property type="entry name" value="F-box-like_dom_sf"/>
</dbReference>
<dbReference type="Gene3D" id="2.130.10.10">
    <property type="entry name" value="YVTN repeat-like/Quinoprotein amine dehydrogenase"/>
    <property type="match status" value="1"/>
</dbReference>
<dbReference type="eggNOG" id="ENOG502S6RE">
    <property type="taxonomic scope" value="Eukaryota"/>
</dbReference>
<dbReference type="SUPFAM" id="SSF50978">
    <property type="entry name" value="WD40 repeat-like"/>
    <property type="match status" value="1"/>
</dbReference>
<evidence type="ECO:0000259" key="1">
    <source>
        <dbReference type="PROSITE" id="PS50181"/>
    </source>
</evidence>
<dbReference type="GeneID" id="19308404"/>
<feature type="domain" description="F-box" evidence="1">
    <location>
        <begin position="31"/>
        <end position="77"/>
    </location>
</feature>
<dbReference type="OMA" id="VYPSHWS"/>
<protein>
    <recommendedName>
        <fullName evidence="1">F-box domain-containing protein</fullName>
    </recommendedName>
</protein>
<name>S7QBM0_GLOTA</name>
<organism evidence="2 3">
    <name type="scientific">Gloeophyllum trabeum (strain ATCC 11539 / FP-39264 / Madison 617)</name>
    <name type="common">Brown rot fungus</name>
    <dbReference type="NCBI Taxonomy" id="670483"/>
    <lineage>
        <taxon>Eukaryota</taxon>
        <taxon>Fungi</taxon>
        <taxon>Dikarya</taxon>
        <taxon>Basidiomycota</taxon>
        <taxon>Agaricomycotina</taxon>
        <taxon>Agaricomycetes</taxon>
        <taxon>Gloeophyllales</taxon>
        <taxon>Gloeophyllaceae</taxon>
        <taxon>Gloeophyllum</taxon>
    </lineage>
</organism>
<dbReference type="PANTHER" id="PTHR12874">
    <property type="entry name" value="F-BOX ONLY PROTEIN 48-RELATED"/>
    <property type="match status" value="1"/>
</dbReference>
<dbReference type="PANTHER" id="PTHR12874:SF9">
    <property type="entry name" value="F-BOX ONLY PROTEIN 48"/>
    <property type="match status" value="1"/>
</dbReference>
<dbReference type="InterPro" id="IPR015943">
    <property type="entry name" value="WD40/YVTN_repeat-like_dom_sf"/>
</dbReference>
<dbReference type="InterPro" id="IPR011047">
    <property type="entry name" value="Quinoprotein_ADH-like_sf"/>
</dbReference>
<dbReference type="InterPro" id="IPR001810">
    <property type="entry name" value="F-box_dom"/>
</dbReference>
<dbReference type="RefSeq" id="XP_007864471.1">
    <property type="nucleotide sequence ID" value="XM_007866280.1"/>
</dbReference>
<gene>
    <name evidence="2" type="ORF">GLOTRDRAFT_74099</name>
</gene>
<dbReference type="PROSITE" id="PS50181">
    <property type="entry name" value="FBOX"/>
    <property type="match status" value="1"/>
</dbReference>
<proteinExistence type="predicted"/>
<dbReference type="HOGENOM" id="CLU_020801_1_0_1"/>
<dbReference type="SUPFAM" id="SSF81383">
    <property type="entry name" value="F-box domain"/>
    <property type="match status" value="1"/>
</dbReference>
<dbReference type="STRING" id="670483.S7QBM0"/>
<dbReference type="GO" id="GO:0031146">
    <property type="term" value="P:SCF-dependent proteasomal ubiquitin-dependent protein catabolic process"/>
    <property type="evidence" value="ECO:0007669"/>
    <property type="project" value="TreeGrafter"/>
</dbReference>